<dbReference type="InterPro" id="IPR023562">
    <property type="entry name" value="ClpP/TepA"/>
</dbReference>
<dbReference type="GO" id="GO:0004176">
    <property type="term" value="F:ATP-dependent peptidase activity"/>
    <property type="evidence" value="ECO:0007669"/>
    <property type="project" value="InterPro"/>
</dbReference>
<dbReference type="GO" id="GO:0004252">
    <property type="term" value="F:serine-type endopeptidase activity"/>
    <property type="evidence" value="ECO:0007669"/>
    <property type="project" value="UniProtKB-EC"/>
</dbReference>
<dbReference type="GO" id="GO:0006515">
    <property type="term" value="P:protein quality control for misfolded or incompletely synthesized proteins"/>
    <property type="evidence" value="ECO:0007669"/>
    <property type="project" value="TreeGrafter"/>
</dbReference>
<keyword evidence="4 7" id="KW-0720">Serine protease</keyword>
<evidence type="ECO:0000313" key="9">
    <source>
        <dbReference type="EMBL" id="ACO68821.1"/>
    </source>
</evidence>
<dbReference type="OrthoDB" id="2017408at2759"/>
<dbReference type="Proteomes" id="UP000002009">
    <property type="component" value="Chromosome 1"/>
</dbReference>
<dbReference type="GO" id="GO:0009534">
    <property type="term" value="C:chloroplast thylakoid"/>
    <property type="evidence" value="ECO:0007669"/>
    <property type="project" value="UniProtKB-ARBA"/>
</dbReference>
<dbReference type="InterPro" id="IPR033135">
    <property type="entry name" value="ClpP_His_AS"/>
</dbReference>
<dbReference type="GO" id="GO:0009840">
    <property type="term" value="C:chloroplastic endopeptidase Clp complex"/>
    <property type="evidence" value="ECO:0007669"/>
    <property type="project" value="UniProtKB-ARBA"/>
</dbReference>
<evidence type="ECO:0000256" key="2">
    <source>
        <dbReference type="ARBA" id="ARBA00022670"/>
    </source>
</evidence>
<feature type="active site" evidence="6">
    <location>
        <position position="169"/>
    </location>
</feature>
<dbReference type="KEGG" id="mis:MICPUN_112702"/>
<dbReference type="GeneID" id="8250097"/>
<reference evidence="9 10" key="1">
    <citation type="journal article" date="2009" name="Science">
        <title>Green evolution and dynamic adaptations revealed by genomes of the marine picoeukaryotes Micromonas.</title>
        <authorList>
            <person name="Worden A.Z."/>
            <person name="Lee J.H."/>
            <person name="Mock T."/>
            <person name="Rouze P."/>
            <person name="Simmons M.P."/>
            <person name="Aerts A.L."/>
            <person name="Allen A.E."/>
            <person name="Cuvelier M.L."/>
            <person name="Derelle E."/>
            <person name="Everett M.V."/>
            <person name="Foulon E."/>
            <person name="Grimwood J."/>
            <person name="Gundlach H."/>
            <person name="Henrissat B."/>
            <person name="Napoli C."/>
            <person name="McDonald S.M."/>
            <person name="Parker M.S."/>
            <person name="Rombauts S."/>
            <person name="Salamov A."/>
            <person name="Von Dassow P."/>
            <person name="Badger J.H."/>
            <person name="Coutinho P.M."/>
            <person name="Demir E."/>
            <person name="Dubchak I."/>
            <person name="Gentemann C."/>
            <person name="Eikrem W."/>
            <person name="Gready J.E."/>
            <person name="John U."/>
            <person name="Lanier W."/>
            <person name="Lindquist E.A."/>
            <person name="Lucas S."/>
            <person name="Mayer K.F."/>
            <person name="Moreau H."/>
            <person name="Not F."/>
            <person name="Otillar R."/>
            <person name="Panaud O."/>
            <person name="Pangilinan J."/>
            <person name="Paulsen I."/>
            <person name="Piegu B."/>
            <person name="Poliakov A."/>
            <person name="Robbens S."/>
            <person name="Schmutz J."/>
            <person name="Toulza E."/>
            <person name="Wyss T."/>
            <person name="Zelensky A."/>
            <person name="Zhou K."/>
            <person name="Armbrust E.V."/>
            <person name="Bhattacharya D."/>
            <person name="Goodenough U.W."/>
            <person name="Van de Peer Y."/>
            <person name="Grigoriev I.V."/>
        </authorList>
    </citation>
    <scope>NUCLEOTIDE SEQUENCE [LARGE SCALE GENOMIC DNA]</scope>
    <source>
        <strain evidence="10">RCC299 / NOUM17</strain>
    </source>
</reference>
<dbReference type="AlphaFoldDB" id="C1FDP6"/>
<dbReference type="HAMAP" id="MF_00444">
    <property type="entry name" value="ClpP"/>
    <property type="match status" value="1"/>
</dbReference>
<dbReference type="RefSeq" id="XP_002507563.1">
    <property type="nucleotide sequence ID" value="XM_002507517.1"/>
</dbReference>
<dbReference type="eggNOG" id="KOG0840">
    <property type="taxonomic scope" value="Eukaryota"/>
</dbReference>
<evidence type="ECO:0000256" key="6">
    <source>
        <dbReference type="PROSITE-ProRule" id="PRU10086"/>
    </source>
</evidence>
<name>C1FDP6_MICCC</name>
<dbReference type="OMA" id="KASYISW"/>
<comment type="similarity">
    <text evidence="1 8">Belongs to the peptidase S14 family.</text>
</comment>
<dbReference type="FunCoup" id="C1FDP6">
    <property type="interactions" value="507"/>
</dbReference>
<keyword evidence="10" id="KW-1185">Reference proteome</keyword>
<dbReference type="MEROPS" id="S14.010"/>
<evidence type="ECO:0000256" key="8">
    <source>
        <dbReference type="RuleBase" id="RU003567"/>
    </source>
</evidence>
<evidence type="ECO:0000313" key="10">
    <source>
        <dbReference type="Proteomes" id="UP000002009"/>
    </source>
</evidence>
<evidence type="ECO:0000256" key="7">
    <source>
        <dbReference type="RuleBase" id="RU000549"/>
    </source>
</evidence>
<dbReference type="PROSITE" id="PS00382">
    <property type="entry name" value="CLP_PROTEASE_HIS"/>
    <property type="match status" value="1"/>
</dbReference>
<dbReference type="GO" id="GO:0051117">
    <property type="term" value="F:ATPase binding"/>
    <property type="evidence" value="ECO:0007669"/>
    <property type="project" value="TreeGrafter"/>
</dbReference>
<dbReference type="Pfam" id="PF00574">
    <property type="entry name" value="CLP_protease"/>
    <property type="match status" value="1"/>
</dbReference>
<dbReference type="PRINTS" id="PR00127">
    <property type="entry name" value="CLPPROTEASEP"/>
</dbReference>
<accession>C1FDP6</accession>
<sequence length="270" mass="29710">MSFLYQGLIPHTTPRLLPASRSRKLTPKRFDSVTFHDRTSERRLSVAMSRPHAGGPVVPRQDAADPFGLLLRERIVFLGNQVDDFTADAVISQLLLLDAQDPKKDIKLFINSPGGSVTAGMGIYDAMQMCRADVSTVCMGLAASMGAFLLTSGARGKRLSMPNARIMIHQPLGGASGQAVDIEIQAKEIMYHKANLNRLMAFHTGQDVKQIDEDTDRDRYMSPLEAKNYGIIDEIIGGDDAGLKIEGEPQQYLKTKASYISWGDEIDTLQ</sequence>
<evidence type="ECO:0000256" key="1">
    <source>
        <dbReference type="ARBA" id="ARBA00007039"/>
    </source>
</evidence>
<dbReference type="STRING" id="296587.C1FDP6"/>
<keyword evidence="2 7" id="KW-0645">Protease</keyword>
<organism evidence="9 10">
    <name type="scientific">Micromonas commoda (strain RCC299 / NOUM17 / CCMP2709)</name>
    <name type="common">Picoplanktonic green alga</name>
    <dbReference type="NCBI Taxonomy" id="296587"/>
    <lineage>
        <taxon>Eukaryota</taxon>
        <taxon>Viridiplantae</taxon>
        <taxon>Chlorophyta</taxon>
        <taxon>Mamiellophyceae</taxon>
        <taxon>Mamiellales</taxon>
        <taxon>Mamiellaceae</taxon>
        <taxon>Micromonas</taxon>
    </lineage>
</organism>
<protein>
    <recommendedName>
        <fullName evidence="8">ATP-dependent Clp protease proteolytic subunit</fullName>
        <ecNumber evidence="7">3.4.21.92</ecNumber>
    </recommendedName>
</protein>
<dbReference type="PANTHER" id="PTHR10381">
    <property type="entry name" value="ATP-DEPENDENT CLP PROTEASE PROTEOLYTIC SUBUNIT"/>
    <property type="match status" value="1"/>
</dbReference>
<evidence type="ECO:0000256" key="5">
    <source>
        <dbReference type="PROSITE-ProRule" id="PRU10085"/>
    </source>
</evidence>
<evidence type="ECO:0000256" key="3">
    <source>
        <dbReference type="ARBA" id="ARBA00022801"/>
    </source>
</evidence>
<gene>
    <name evidence="9" type="primary">CLP1</name>
    <name evidence="9" type="ORF">MICPUN_112702</name>
</gene>
<dbReference type="PROSITE" id="PS00381">
    <property type="entry name" value="CLP_PROTEASE_SER"/>
    <property type="match status" value="1"/>
</dbReference>
<dbReference type="InterPro" id="IPR029045">
    <property type="entry name" value="ClpP/crotonase-like_dom_sf"/>
</dbReference>
<dbReference type="EMBL" id="CP001574">
    <property type="protein sequence ID" value="ACO68821.1"/>
    <property type="molecule type" value="Genomic_DNA"/>
</dbReference>
<keyword evidence="3 7" id="KW-0378">Hydrolase</keyword>
<dbReference type="InterPro" id="IPR001907">
    <property type="entry name" value="ClpP"/>
</dbReference>
<dbReference type="NCBIfam" id="NF009205">
    <property type="entry name" value="PRK12553.1"/>
    <property type="match status" value="1"/>
</dbReference>
<dbReference type="PANTHER" id="PTHR10381:SF50">
    <property type="entry name" value="ATP-DEPENDENT CLP PROTEASE PROTEOLYTIC SUBUNIT 3, CHLOROPLASTIC"/>
    <property type="match status" value="1"/>
</dbReference>
<evidence type="ECO:0000256" key="4">
    <source>
        <dbReference type="ARBA" id="ARBA00022825"/>
    </source>
</evidence>
<dbReference type="SUPFAM" id="SSF52096">
    <property type="entry name" value="ClpP/crotonase"/>
    <property type="match status" value="1"/>
</dbReference>
<dbReference type="InParanoid" id="C1FDP6"/>
<dbReference type="EC" id="3.4.21.92" evidence="7"/>
<dbReference type="NCBIfam" id="NF001368">
    <property type="entry name" value="PRK00277.1"/>
    <property type="match status" value="1"/>
</dbReference>
<dbReference type="CDD" id="cd07017">
    <property type="entry name" value="S14_ClpP_2"/>
    <property type="match status" value="1"/>
</dbReference>
<proteinExistence type="inferred from homology"/>
<dbReference type="FunFam" id="3.90.226.10:FF:000001">
    <property type="entry name" value="ATP-dependent Clp protease proteolytic subunit"/>
    <property type="match status" value="1"/>
</dbReference>
<feature type="active site" evidence="5">
    <location>
        <position position="144"/>
    </location>
</feature>
<dbReference type="InterPro" id="IPR018215">
    <property type="entry name" value="ClpP_Ser_AS"/>
</dbReference>
<dbReference type="Gene3D" id="3.90.226.10">
    <property type="entry name" value="2-enoyl-CoA Hydratase, Chain A, domain 1"/>
    <property type="match status" value="1"/>
</dbReference>